<comment type="similarity">
    <text evidence="11">Belongs to the CDP-archaeol synthase family.</text>
</comment>
<dbReference type="EC" id="2.7.7.67" evidence="11"/>
<comment type="cofactor">
    <cofactor evidence="11">
        <name>Mg(2+)</name>
        <dbReference type="ChEBI" id="CHEBI:18420"/>
    </cofactor>
</comment>
<dbReference type="InterPro" id="IPR002726">
    <property type="entry name" value="CarS_archaea"/>
</dbReference>
<dbReference type="EMBL" id="CP137642">
    <property type="protein sequence ID" value="WOX58688.1"/>
    <property type="molecule type" value="Genomic_DNA"/>
</dbReference>
<dbReference type="Pfam" id="PF01864">
    <property type="entry name" value="CarS-like"/>
    <property type="match status" value="1"/>
</dbReference>
<feature type="transmembrane region" description="Helical" evidence="11">
    <location>
        <begin position="137"/>
        <end position="160"/>
    </location>
</feature>
<dbReference type="HAMAP" id="MF_01117">
    <property type="entry name" value="CDP_archaeol_synth"/>
    <property type="match status" value="1"/>
</dbReference>
<keyword evidence="8 11" id="KW-0472">Membrane</keyword>
<dbReference type="RefSeq" id="WP_318622510.1">
    <property type="nucleotide sequence ID" value="NZ_CP137642.1"/>
</dbReference>
<keyword evidence="10 11" id="KW-1208">Phospholipid metabolism</keyword>
<dbReference type="GO" id="GO:0043338">
    <property type="term" value="F:CDP-2,3-bis-(O-geranylgeranyl)-sn-glycerol synthase activity"/>
    <property type="evidence" value="ECO:0007669"/>
    <property type="project" value="UniProtKB-EC"/>
</dbReference>
<proteinExistence type="inferred from homology"/>
<keyword evidence="12" id="KW-0548">Nucleotidyltransferase</keyword>
<keyword evidence="13" id="KW-1185">Reference proteome</keyword>
<feature type="transmembrane region" description="Helical" evidence="11">
    <location>
        <begin position="105"/>
        <end position="125"/>
    </location>
</feature>
<evidence type="ECO:0000256" key="10">
    <source>
        <dbReference type="ARBA" id="ARBA00023264"/>
    </source>
</evidence>
<comment type="pathway">
    <text evidence="11">Membrane lipid metabolism; glycerophospholipid metabolism.</text>
</comment>
<dbReference type="AlphaFoldDB" id="A0AAX4FXJ6"/>
<dbReference type="NCBIfam" id="NF003114">
    <property type="entry name" value="PRK04032.1"/>
    <property type="match status" value="1"/>
</dbReference>
<dbReference type="GO" id="GO:0005886">
    <property type="term" value="C:plasma membrane"/>
    <property type="evidence" value="ECO:0007669"/>
    <property type="project" value="UniProtKB-SubCell"/>
</dbReference>
<feature type="transmembrane region" description="Helical" evidence="11">
    <location>
        <begin position="71"/>
        <end position="93"/>
    </location>
</feature>
<evidence type="ECO:0000256" key="1">
    <source>
        <dbReference type="ARBA" id="ARBA00022475"/>
    </source>
</evidence>
<keyword evidence="4 11" id="KW-0812">Transmembrane</keyword>
<keyword evidence="3 11" id="KW-0808">Transferase</keyword>
<keyword evidence="5 11" id="KW-0460">Magnesium</keyword>
<evidence type="ECO:0000256" key="3">
    <source>
        <dbReference type="ARBA" id="ARBA00022679"/>
    </source>
</evidence>
<sequence length="166" mass="18196">MLPAYLPNSAAAVFGGGTPIDLGRMFSDGRRIFGDGKTYRGFFGGVLSGVLVGLVEILAASAFGLDMLPRHTILSVILLATGALLGDLIKSFFKRRLGKERGESWIIADQYDLVIGSLLLVLLVYPEWLVENITLPILVWIIILTPLLHRVVNIIGYYIGVKEVPW</sequence>
<gene>
    <name evidence="11" type="primary">carS</name>
    <name evidence="12" type="ORF">R6Y96_08380</name>
</gene>
<name>A0AAX4FXJ6_9EURY</name>
<dbReference type="Proteomes" id="UP001305652">
    <property type="component" value="Chromosome"/>
</dbReference>
<evidence type="ECO:0000256" key="2">
    <source>
        <dbReference type="ARBA" id="ARBA00022516"/>
    </source>
</evidence>
<dbReference type="GO" id="GO:0046474">
    <property type="term" value="P:glycerophospholipid biosynthetic process"/>
    <property type="evidence" value="ECO:0007669"/>
    <property type="project" value="UniProtKB-UniRule"/>
</dbReference>
<dbReference type="InterPro" id="IPR032690">
    <property type="entry name" value="CarS"/>
</dbReference>
<comment type="function">
    <text evidence="11">Catalyzes the formation of CDP-2,3-bis-(O-geranylgeranyl)-sn-glycerol (CDP-archaeol) from 2,3-bis-(O-geranylgeranyl)-sn-glycerol 1-phosphate (DGGGP) and CTP. This reaction is the third ether-bond-formation step in the biosynthesis of archaeal membrane lipids.</text>
</comment>
<comment type="catalytic activity">
    <reaction evidence="11">
        <text>2,3-bis-O-(geranylgeranyl)-sn-glycerol 1-phosphate + CTP + H(+) = CDP-2,3-bis-O-(geranylgeranyl)-sn-glycerol + diphosphate</text>
        <dbReference type="Rhea" id="RHEA:25690"/>
        <dbReference type="ChEBI" id="CHEBI:15378"/>
        <dbReference type="ChEBI" id="CHEBI:33019"/>
        <dbReference type="ChEBI" id="CHEBI:37563"/>
        <dbReference type="ChEBI" id="CHEBI:58837"/>
        <dbReference type="ChEBI" id="CHEBI:58838"/>
        <dbReference type="EC" id="2.7.7.67"/>
    </reaction>
</comment>
<keyword evidence="2 11" id="KW-0444">Lipid biosynthesis</keyword>
<keyword evidence="9 11" id="KW-0594">Phospholipid biosynthesis</keyword>
<evidence type="ECO:0000256" key="7">
    <source>
        <dbReference type="ARBA" id="ARBA00023098"/>
    </source>
</evidence>
<evidence type="ECO:0000256" key="11">
    <source>
        <dbReference type="HAMAP-Rule" id="MF_01117"/>
    </source>
</evidence>
<evidence type="ECO:0000256" key="8">
    <source>
        <dbReference type="ARBA" id="ARBA00023136"/>
    </source>
</evidence>
<evidence type="ECO:0000313" key="12">
    <source>
        <dbReference type="EMBL" id="WOX58688.1"/>
    </source>
</evidence>
<dbReference type="PANTHER" id="PTHR39650:SF1">
    <property type="entry name" value="CDP-ARCHAEOL SYNTHASE"/>
    <property type="match status" value="1"/>
</dbReference>
<protein>
    <recommendedName>
        <fullName evidence="11">CDP-archaeol synthase</fullName>
        <ecNumber evidence="11">2.7.7.67</ecNumber>
    </recommendedName>
    <alternativeName>
        <fullName evidence="11">CDP-2,3-bis-(O-geranylgeranyl)-sn-glycerol synthase</fullName>
    </alternativeName>
</protein>
<organism evidence="12 13">
    <name type="scientific">Methanoculleus receptaculi</name>
    <dbReference type="NCBI Taxonomy" id="394967"/>
    <lineage>
        <taxon>Archaea</taxon>
        <taxon>Methanobacteriati</taxon>
        <taxon>Methanobacteriota</taxon>
        <taxon>Stenosarchaea group</taxon>
        <taxon>Methanomicrobia</taxon>
        <taxon>Methanomicrobiales</taxon>
        <taxon>Methanomicrobiaceae</taxon>
        <taxon>Methanoculleus</taxon>
    </lineage>
</organism>
<evidence type="ECO:0000313" key="13">
    <source>
        <dbReference type="Proteomes" id="UP001305652"/>
    </source>
</evidence>
<reference evidence="12 13" key="1">
    <citation type="submission" date="2023-10" db="EMBL/GenBank/DDBJ databases">
        <title>The complete genome sequence of Methanoculleus receptaculi DSM 18860.</title>
        <authorList>
            <person name="Lai S.-J."/>
            <person name="You Y.-T."/>
            <person name="Chen S.-C."/>
        </authorList>
    </citation>
    <scope>NUCLEOTIDE SEQUENCE [LARGE SCALE GENOMIC DNA]</scope>
    <source>
        <strain evidence="12 13">DSM 18860</strain>
    </source>
</reference>
<keyword evidence="7 11" id="KW-0443">Lipid metabolism</keyword>
<evidence type="ECO:0000256" key="6">
    <source>
        <dbReference type="ARBA" id="ARBA00022989"/>
    </source>
</evidence>
<dbReference type="GeneID" id="85733167"/>
<dbReference type="KEGG" id="mrc:R6Y96_08380"/>
<evidence type="ECO:0000256" key="9">
    <source>
        <dbReference type="ARBA" id="ARBA00023209"/>
    </source>
</evidence>
<dbReference type="PANTHER" id="PTHR39650">
    <property type="entry name" value="CDP-ARCHAEOL SYNTHASE"/>
    <property type="match status" value="1"/>
</dbReference>
<evidence type="ECO:0000256" key="4">
    <source>
        <dbReference type="ARBA" id="ARBA00022692"/>
    </source>
</evidence>
<feature type="transmembrane region" description="Helical" evidence="11">
    <location>
        <begin position="41"/>
        <end position="65"/>
    </location>
</feature>
<keyword evidence="6 11" id="KW-1133">Transmembrane helix</keyword>
<accession>A0AAX4FXJ6</accession>
<keyword evidence="1 11" id="KW-1003">Cell membrane</keyword>
<comment type="subcellular location">
    <subcellularLocation>
        <location evidence="11">Cell membrane</location>
        <topology evidence="11">Multi-pass membrane protein</topology>
    </subcellularLocation>
</comment>
<evidence type="ECO:0000256" key="5">
    <source>
        <dbReference type="ARBA" id="ARBA00022842"/>
    </source>
</evidence>